<proteinExistence type="predicted"/>
<dbReference type="PANTHER" id="PTHR48125:SF12">
    <property type="entry name" value="AT HOOK TRANSCRIPTION FACTOR FAMILY-RELATED"/>
    <property type="match status" value="1"/>
</dbReference>
<protein>
    <submittedName>
        <fullName evidence="5">ZP domain-containing protein</fullName>
    </submittedName>
</protein>
<feature type="compositionally biased region" description="Basic and acidic residues" evidence="1">
    <location>
        <begin position="448"/>
        <end position="464"/>
    </location>
</feature>
<dbReference type="AlphaFoldDB" id="A0A7E4ZU40"/>
<keyword evidence="2" id="KW-0812">Transmembrane</keyword>
<feature type="transmembrane region" description="Helical" evidence="2">
    <location>
        <begin position="247"/>
        <end position="265"/>
    </location>
</feature>
<feature type="compositionally biased region" description="Pro residues" evidence="1">
    <location>
        <begin position="368"/>
        <end position="399"/>
    </location>
</feature>
<feature type="compositionally biased region" description="Low complexity" evidence="1">
    <location>
        <begin position="856"/>
        <end position="890"/>
    </location>
</feature>
<feature type="region of interest" description="Disordered" evidence="1">
    <location>
        <begin position="196"/>
        <end position="217"/>
    </location>
</feature>
<keyword evidence="4" id="KW-1185">Reference proteome</keyword>
<feature type="region of interest" description="Disordered" evidence="1">
    <location>
        <begin position="749"/>
        <end position="826"/>
    </location>
</feature>
<evidence type="ECO:0000256" key="3">
    <source>
        <dbReference type="SAM" id="SignalP"/>
    </source>
</evidence>
<feature type="compositionally biased region" description="Polar residues" evidence="1">
    <location>
        <begin position="316"/>
        <end position="327"/>
    </location>
</feature>
<feature type="region of interest" description="Disordered" evidence="1">
    <location>
        <begin position="840"/>
        <end position="926"/>
    </location>
</feature>
<reference evidence="5" key="2">
    <citation type="submission" date="2020-10" db="UniProtKB">
        <authorList>
            <consortium name="WormBaseParasite"/>
        </authorList>
    </citation>
    <scope>IDENTIFICATION</scope>
</reference>
<feature type="compositionally biased region" description="Polar residues" evidence="1">
    <location>
        <begin position="465"/>
        <end position="477"/>
    </location>
</feature>
<accession>A0A7E4ZU40</accession>
<organism evidence="4 5">
    <name type="scientific">Panagrellus redivivus</name>
    <name type="common">Microworm</name>
    <dbReference type="NCBI Taxonomy" id="6233"/>
    <lineage>
        <taxon>Eukaryota</taxon>
        <taxon>Metazoa</taxon>
        <taxon>Ecdysozoa</taxon>
        <taxon>Nematoda</taxon>
        <taxon>Chromadorea</taxon>
        <taxon>Rhabditida</taxon>
        <taxon>Tylenchina</taxon>
        <taxon>Panagrolaimomorpha</taxon>
        <taxon>Panagrolaimoidea</taxon>
        <taxon>Panagrolaimidae</taxon>
        <taxon>Panagrellus</taxon>
    </lineage>
</organism>
<feature type="compositionally biased region" description="Polar residues" evidence="1">
    <location>
        <begin position="840"/>
        <end position="855"/>
    </location>
</feature>
<reference evidence="4" key="1">
    <citation type="journal article" date="2013" name="Genetics">
        <title>The draft genome and transcriptome of Panagrellus redivivus are shaped by the harsh demands of a free-living lifestyle.</title>
        <authorList>
            <person name="Srinivasan J."/>
            <person name="Dillman A.R."/>
            <person name="Macchietto M.G."/>
            <person name="Heikkinen L."/>
            <person name="Lakso M."/>
            <person name="Fracchia K.M."/>
            <person name="Antoshechkin I."/>
            <person name="Mortazavi A."/>
            <person name="Wong G."/>
            <person name="Sternberg P.W."/>
        </authorList>
    </citation>
    <scope>NUCLEOTIDE SEQUENCE [LARGE SCALE GENOMIC DNA]</scope>
    <source>
        <strain evidence="4">MT8872</strain>
    </source>
</reference>
<feature type="compositionally biased region" description="Low complexity" evidence="1">
    <location>
        <begin position="898"/>
        <end position="926"/>
    </location>
</feature>
<keyword evidence="2" id="KW-0472">Membrane</keyword>
<feature type="chain" id="PRO_5028902671" evidence="3">
    <location>
        <begin position="24"/>
        <end position="926"/>
    </location>
</feature>
<feature type="signal peptide" evidence="3">
    <location>
        <begin position="1"/>
        <end position="23"/>
    </location>
</feature>
<name>A0A7E4ZU40_PANRE</name>
<dbReference type="Proteomes" id="UP000492821">
    <property type="component" value="Unassembled WGS sequence"/>
</dbReference>
<feature type="compositionally biased region" description="Low complexity" evidence="1">
    <location>
        <begin position="415"/>
        <end position="430"/>
    </location>
</feature>
<evidence type="ECO:0000256" key="1">
    <source>
        <dbReference type="SAM" id="MobiDB-lite"/>
    </source>
</evidence>
<sequence length="926" mass="95911">MGPRNVLLGVLVYLSFTLPLVKSIGELIPFLVIHDGATPNPILHSDIYMHNPNELQLTVRMDDADYNNGKIVALCFVSYASDINYVDHPNICPTYSRILITATRCSGSGSDMGCRYDQDSSLKKYDVVIKNKDGKWTATVNGVDLDLYAIAKFGQGRRMPSVRAAMFSVAMPLVTECVGVVSDACKQDKDRATIVNGQLNNPAGGSPPTGAREHTYPPDEIETTTEAAEEEDEDTAPAASARFPYEIFIVLGVILVFLIGIVLGVKLVTKKWIWQLCPCCKKQASDNEAKRRRVIDGSDEEKRSVSGDMKGPEAGSATNNGPQSENQGPGALESSDVKVSFAPGSKENQRNAQPPPPAPPIITAESPVPSPATTPPANNAPPPAAAAPAPPAPPPPPPEAPKKKKKKKKNDKDSSSSTESGTTGTTTADTKAPKEPPPKAPNLIVVTKEGELENDAAKAKDKVQKNYNEVRQQTAVTQDPGLAVQTGRTKTNMPLATGKPAATAVGTARPRDKTKTQLATGLAKQETDLNDPTEVKKEDHVDGGELQVAETQREVGDDAITGRGATVMNTGRGATGRGATTAMATGRGGTVVATGKTGTIAASQGTQAGTDIDGEHQPGGDLIPVTAAGTRPTQAATITKTRGVSGTQPGDETAEVLTGRGRTTRTKGVSNTQGTKVTEGGYETRPTQVESKEPGSSLRTGRGKTHLTHAGLMTAATQGLTGGTGGTQGTQDATAFTGRTATRVTGATQMPSSLEEGETQFQTGGGGRTGTTQMQSQTTQGGAGTTQTRAGTRTTQAATRTRTQAGTQNTQGGTGGGTQGTQDPTMAYATGKTQTYATGATQMPSTNETGETQVPTGTQPGRSGTTQGQTGTTQIGTKTQTVGARTSGTQAGTGGQTGTTQGATATTQGGAGTATTQKRTTRPTAE</sequence>
<feature type="region of interest" description="Disordered" evidence="1">
    <location>
        <begin position="662"/>
        <end position="703"/>
    </location>
</feature>
<feature type="region of interest" description="Disordered" evidence="1">
    <location>
        <begin position="287"/>
        <end position="582"/>
    </location>
</feature>
<feature type="compositionally biased region" description="Low complexity" evidence="1">
    <location>
        <begin position="770"/>
        <end position="811"/>
    </location>
</feature>
<evidence type="ECO:0000313" key="4">
    <source>
        <dbReference type="Proteomes" id="UP000492821"/>
    </source>
</evidence>
<dbReference type="WBParaSite" id="Pan_g17557.t1">
    <property type="protein sequence ID" value="Pan_g17557.t1"/>
    <property type="gene ID" value="Pan_g17557"/>
</dbReference>
<keyword evidence="2" id="KW-1133">Transmembrane helix</keyword>
<keyword evidence="3" id="KW-0732">Signal</keyword>
<feature type="compositionally biased region" description="Basic and acidic residues" evidence="1">
    <location>
        <begin position="287"/>
        <end position="305"/>
    </location>
</feature>
<evidence type="ECO:0000256" key="2">
    <source>
        <dbReference type="SAM" id="Phobius"/>
    </source>
</evidence>
<evidence type="ECO:0000313" key="5">
    <source>
        <dbReference type="WBParaSite" id="Pan_g17557.t1"/>
    </source>
</evidence>
<feature type="compositionally biased region" description="Basic and acidic residues" evidence="1">
    <location>
        <begin position="533"/>
        <end position="543"/>
    </location>
</feature>
<dbReference type="PANTHER" id="PTHR48125">
    <property type="entry name" value="LP07818P1"/>
    <property type="match status" value="1"/>
</dbReference>